<gene>
    <name evidence="1" type="ORF">GCM10017600_83340</name>
</gene>
<dbReference type="Gene3D" id="1.20.910.10">
    <property type="entry name" value="Heme oxygenase-like"/>
    <property type="match status" value="1"/>
</dbReference>
<dbReference type="InterPro" id="IPR016084">
    <property type="entry name" value="Haem_Oase-like_multi-hlx"/>
</dbReference>
<reference evidence="1" key="2">
    <citation type="submission" date="2023-01" db="EMBL/GenBank/DDBJ databases">
        <authorList>
            <person name="Sun Q."/>
            <person name="Evtushenko L."/>
        </authorList>
    </citation>
    <scope>NUCLEOTIDE SEQUENCE</scope>
    <source>
        <strain evidence="1">VKM Ac-2007</strain>
    </source>
</reference>
<keyword evidence="2" id="KW-1185">Reference proteome</keyword>
<evidence type="ECO:0000313" key="1">
    <source>
        <dbReference type="EMBL" id="GLK14921.1"/>
    </source>
</evidence>
<accession>A0A9W6MI34</accession>
<organism evidence="1 2">
    <name type="scientific">Streptosporangium carneum</name>
    <dbReference type="NCBI Taxonomy" id="47481"/>
    <lineage>
        <taxon>Bacteria</taxon>
        <taxon>Bacillati</taxon>
        <taxon>Actinomycetota</taxon>
        <taxon>Actinomycetes</taxon>
        <taxon>Streptosporangiales</taxon>
        <taxon>Streptosporangiaceae</taxon>
        <taxon>Streptosporangium</taxon>
    </lineage>
</organism>
<dbReference type="Proteomes" id="UP001143474">
    <property type="component" value="Unassembled WGS sequence"/>
</dbReference>
<sequence length="246" mass="26528">MSAVMDRYDAALDADRRRFAGDPAVEQVLSPSCDGRLFARWTLRFNAHGVHMTHDVAHWISAMDERCCSLGTDGLDRALRAHSRAAAKHDRMMAADARATAAWWHERHGEPLDAGALLAAPPLTSAEFYAKLHENVLSGPAPFCWLAVEYEIGRLSAVVGPALLANCRRVFGASPACYGFLAGRVEPAPARAALTRRRLETLMSPSPSVLDTMVKAGKTALAVYAAFAAECWDLAQTDLRAVAAAG</sequence>
<comment type="caution">
    <text evidence="1">The sequence shown here is derived from an EMBL/GenBank/DDBJ whole genome shotgun (WGS) entry which is preliminary data.</text>
</comment>
<proteinExistence type="predicted"/>
<dbReference type="EMBL" id="BSEV01000039">
    <property type="protein sequence ID" value="GLK14921.1"/>
    <property type="molecule type" value="Genomic_DNA"/>
</dbReference>
<evidence type="ECO:0000313" key="2">
    <source>
        <dbReference type="Proteomes" id="UP001143474"/>
    </source>
</evidence>
<dbReference type="RefSeq" id="WP_271223148.1">
    <property type="nucleotide sequence ID" value="NZ_BAAAVD010000017.1"/>
</dbReference>
<reference evidence="1" key="1">
    <citation type="journal article" date="2014" name="Int. J. Syst. Evol. Microbiol.">
        <title>Complete genome sequence of Corynebacterium casei LMG S-19264T (=DSM 44701T), isolated from a smear-ripened cheese.</title>
        <authorList>
            <consortium name="US DOE Joint Genome Institute (JGI-PGF)"/>
            <person name="Walter F."/>
            <person name="Albersmeier A."/>
            <person name="Kalinowski J."/>
            <person name="Ruckert C."/>
        </authorList>
    </citation>
    <scope>NUCLEOTIDE SEQUENCE</scope>
    <source>
        <strain evidence="1">VKM Ac-2007</strain>
    </source>
</reference>
<dbReference type="AlphaFoldDB" id="A0A9W6MI34"/>
<name>A0A9W6MI34_9ACTN</name>
<protein>
    <submittedName>
        <fullName evidence="1">Uncharacterized protein</fullName>
    </submittedName>
</protein>